<evidence type="ECO:0000259" key="5">
    <source>
        <dbReference type="PROSITE" id="PS50931"/>
    </source>
</evidence>
<dbReference type="InterPro" id="IPR005119">
    <property type="entry name" value="LysR_subst-bd"/>
</dbReference>
<protein>
    <submittedName>
        <fullName evidence="6">LysR family transcriptional regulator</fullName>
    </submittedName>
</protein>
<dbReference type="Pfam" id="PF03466">
    <property type="entry name" value="LysR_substrate"/>
    <property type="match status" value="1"/>
</dbReference>
<dbReference type="SUPFAM" id="SSF46785">
    <property type="entry name" value="Winged helix' DNA-binding domain"/>
    <property type="match status" value="1"/>
</dbReference>
<dbReference type="STRING" id="1280949.HAD_15617"/>
<evidence type="ECO:0000313" key="7">
    <source>
        <dbReference type="Proteomes" id="UP000027446"/>
    </source>
</evidence>
<dbReference type="Gene3D" id="1.10.10.10">
    <property type="entry name" value="Winged helix-like DNA-binding domain superfamily/Winged helix DNA-binding domain"/>
    <property type="match status" value="1"/>
</dbReference>
<sequence length="310" mass="33736">MRPTLRQLQYIVAVAESGRFRDAATQLGVSQPSLSEQISDAEAQLGVTLIERARTGAVLTPAGVEIVRRARIILTHVEDLKTVARQSAGDLAGRYRLGTLPTIGPYLLPSAVRELHQLYPDLRMGVREERTIDLDEKLNDGRLDMIISTAEDHLNSESMQLFDEQLYVCTASDDPIGQGDGPLKISALKGREVLSLGYGHRLSTVVQKLAEAAGAHVSTEYEGTSLDAIRQMAGMGAGIAIVPSLYAVMEANKDPHQIVRPIDHPLARRQISLVWRAASPLEHNIQKLGLVFRDVAADLLAQGKAVKGKT</sequence>
<dbReference type="GO" id="GO:0003677">
    <property type="term" value="F:DNA binding"/>
    <property type="evidence" value="ECO:0007669"/>
    <property type="project" value="UniProtKB-KW"/>
</dbReference>
<dbReference type="Proteomes" id="UP000027446">
    <property type="component" value="Unassembled WGS sequence"/>
</dbReference>
<dbReference type="InterPro" id="IPR036390">
    <property type="entry name" value="WH_DNA-bd_sf"/>
</dbReference>
<dbReference type="EMBL" id="ARYH01000003">
    <property type="protein sequence ID" value="KCZ83129.1"/>
    <property type="molecule type" value="Genomic_DNA"/>
</dbReference>
<dbReference type="GO" id="GO:0005829">
    <property type="term" value="C:cytosol"/>
    <property type="evidence" value="ECO:0007669"/>
    <property type="project" value="TreeGrafter"/>
</dbReference>
<name>A0A069E129_9PROT</name>
<evidence type="ECO:0000256" key="4">
    <source>
        <dbReference type="ARBA" id="ARBA00023163"/>
    </source>
</evidence>
<dbReference type="Pfam" id="PF00126">
    <property type="entry name" value="HTH_1"/>
    <property type="match status" value="1"/>
</dbReference>
<dbReference type="AlphaFoldDB" id="A0A069E129"/>
<dbReference type="PATRIC" id="fig|1280949.3.peg.3171"/>
<evidence type="ECO:0000313" key="6">
    <source>
        <dbReference type="EMBL" id="KCZ83129.1"/>
    </source>
</evidence>
<dbReference type="RefSeq" id="WP_035573385.1">
    <property type="nucleotide sequence ID" value="NZ_ARYH01000003.1"/>
</dbReference>
<dbReference type="InterPro" id="IPR036388">
    <property type="entry name" value="WH-like_DNA-bd_sf"/>
</dbReference>
<evidence type="ECO:0000256" key="1">
    <source>
        <dbReference type="ARBA" id="ARBA00009437"/>
    </source>
</evidence>
<accession>A0A069E129</accession>
<dbReference type="InterPro" id="IPR000847">
    <property type="entry name" value="LysR_HTH_N"/>
</dbReference>
<organism evidence="6 7">
    <name type="scientific">Hyphomonas adhaerens MHS-3</name>
    <dbReference type="NCBI Taxonomy" id="1280949"/>
    <lineage>
        <taxon>Bacteria</taxon>
        <taxon>Pseudomonadati</taxon>
        <taxon>Pseudomonadota</taxon>
        <taxon>Alphaproteobacteria</taxon>
        <taxon>Hyphomonadales</taxon>
        <taxon>Hyphomonadaceae</taxon>
        <taxon>Hyphomonas</taxon>
    </lineage>
</organism>
<dbReference type="eggNOG" id="COG0583">
    <property type="taxonomic scope" value="Bacteria"/>
</dbReference>
<evidence type="ECO:0000256" key="3">
    <source>
        <dbReference type="ARBA" id="ARBA00023125"/>
    </source>
</evidence>
<reference evidence="6 7" key="1">
    <citation type="journal article" date="2014" name="Antonie Van Leeuwenhoek">
        <title>Hyphomonas beringensis sp. nov. and Hyphomonas chukchiensis sp. nov., isolated from surface seawater of the Bering Sea and Chukchi Sea.</title>
        <authorList>
            <person name="Li C."/>
            <person name="Lai Q."/>
            <person name="Li G."/>
            <person name="Dong C."/>
            <person name="Wang J."/>
            <person name="Liao Y."/>
            <person name="Shao Z."/>
        </authorList>
    </citation>
    <scope>NUCLEOTIDE SEQUENCE [LARGE SCALE GENOMIC DNA]</scope>
    <source>
        <strain evidence="6 7">MHS-3</strain>
    </source>
</reference>
<feature type="domain" description="HTH lysR-type" evidence="5">
    <location>
        <begin position="3"/>
        <end position="60"/>
    </location>
</feature>
<dbReference type="PANTHER" id="PTHR30419">
    <property type="entry name" value="HTH-TYPE TRANSCRIPTIONAL REGULATOR YBHD"/>
    <property type="match status" value="1"/>
</dbReference>
<dbReference type="InterPro" id="IPR050950">
    <property type="entry name" value="HTH-type_LysR_regulators"/>
</dbReference>
<dbReference type="GO" id="GO:0003700">
    <property type="term" value="F:DNA-binding transcription factor activity"/>
    <property type="evidence" value="ECO:0007669"/>
    <property type="project" value="InterPro"/>
</dbReference>
<gene>
    <name evidence="6" type="ORF">HAD_15617</name>
</gene>
<dbReference type="CDD" id="cd08411">
    <property type="entry name" value="PBP2_OxyR"/>
    <property type="match status" value="1"/>
</dbReference>
<dbReference type="SUPFAM" id="SSF53850">
    <property type="entry name" value="Periplasmic binding protein-like II"/>
    <property type="match status" value="1"/>
</dbReference>
<comment type="caution">
    <text evidence="6">The sequence shown here is derived from an EMBL/GenBank/DDBJ whole genome shotgun (WGS) entry which is preliminary data.</text>
</comment>
<dbReference type="PRINTS" id="PR00039">
    <property type="entry name" value="HTHLYSR"/>
</dbReference>
<keyword evidence="4" id="KW-0804">Transcription</keyword>
<dbReference type="PROSITE" id="PS50931">
    <property type="entry name" value="HTH_LYSR"/>
    <property type="match status" value="1"/>
</dbReference>
<dbReference type="FunFam" id="1.10.10.10:FF:000001">
    <property type="entry name" value="LysR family transcriptional regulator"/>
    <property type="match status" value="1"/>
</dbReference>
<dbReference type="PANTHER" id="PTHR30419:SF29">
    <property type="entry name" value="LYSR-FAMILY TRANSCRIPTIONAL REGULATOR"/>
    <property type="match status" value="1"/>
</dbReference>
<keyword evidence="7" id="KW-1185">Reference proteome</keyword>
<keyword evidence="2" id="KW-0805">Transcription regulation</keyword>
<evidence type="ECO:0000256" key="2">
    <source>
        <dbReference type="ARBA" id="ARBA00023015"/>
    </source>
</evidence>
<keyword evidence="3" id="KW-0238">DNA-binding</keyword>
<dbReference type="Gene3D" id="3.40.190.10">
    <property type="entry name" value="Periplasmic binding protein-like II"/>
    <property type="match status" value="2"/>
</dbReference>
<comment type="similarity">
    <text evidence="1">Belongs to the LysR transcriptional regulatory family.</text>
</comment>
<proteinExistence type="inferred from homology"/>